<dbReference type="InterPro" id="IPR025510">
    <property type="entry name" value="DUF4397"/>
</dbReference>
<keyword evidence="1" id="KW-0812">Transmembrane</keyword>
<sequence>MGLYFSNNSNSINQLNSSGKGICNNKNLYYMIVLSSVLLFFFTYGIQALHISNNNNLHLNRYNNQPSTIDQSLYSDSNSISSVEQNAQVQQQQQLEQQEPIIEFTKIKIINTLIHSSDDDLINIVFNQSFEISGISYLSVSEYIRIPVGNLHIVIQSHNNRVEINQDQFVIKNDSYYTLLISGDVSGQSNTKQSYKDRSKIVLLSDNNHFPITPKRTTIRFIHCSPDTPPVDLSIYQGATIFSNHTFIGTPVGNNNQFRNQLHSSTNFISIPIRHHQQTPYYIYVHQPENTSHPFMAPEALINIGAPVTTILLVGLQNSSTHPSQLVFVPYPIPSHLPAADSSNQNQPDYKQSPVVFKSPQSLISSYQQQFSSQQGVSNFNSLSPPSFLNFIVAVFSFAFLALLSFV</sequence>
<dbReference type="OMA" id="HIVIQSH"/>
<gene>
    <name evidence="3" type="ORF">DLAC_07602</name>
</gene>
<organism evidence="3 4">
    <name type="scientific">Tieghemostelium lacteum</name>
    <name type="common">Slime mold</name>
    <name type="synonym">Dictyostelium lacteum</name>
    <dbReference type="NCBI Taxonomy" id="361077"/>
    <lineage>
        <taxon>Eukaryota</taxon>
        <taxon>Amoebozoa</taxon>
        <taxon>Evosea</taxon>
        <taxon>Eumycetozoa</taxon>
        <taxon>Dictyostelia</taxon>
        <taxon>Dictyosteliales</taxon>
        <taxon>Raperosteliaceae</taxon>
        <taxon>Tieghemostelium</taxon>
    </lineage>
</organism>
<protein>
    <recommendedName>
        <fullName evidence="2">DUF4397 domain-containing protein</fullName>
    </recommendedName>
</protein>
<dbReference type="OrthoDB" id="21219at2759"/>
<feature type="transmembrane region" description="Helical" evidence="1">
    <location>
        <begin position="28"/>
        <end position="46"/>
    </location>
</feature>
<dbReference type="FunCoup" id="A0A151ZCY2">
    <property type="interactions" value="127"/>
</dbReference>
<evidence type="ECO:0000259" key="2">
    <source>
        <dbReference type="Pfam" id="PF14344"/>
    </source>
</evidence>
<dbReference type="EMBL" id="LODT01000034">
    <property type="protein sequence ID" value="KYQ91807.1"/>
    <property type="molecule type" value="Genomic_DNA"/>
</dbReference>
<feature type="transmembrane region" description="Helical" evidence="1">
    <location>
        <begin position="388"/>
        <end position="406"/>
    </location>
</feature>
<name>A0A151ZCY2_TIELA</name>
<reference evidence="3 4" key="1">
    <citation type="submission" date="2015-12" db="EMBL/GenBank/DDBJ databases">
        <title>Dictyostelia acquired genes for synthesis and detection of signals that induce cell-type specialization by lateral gene transfer from prokaryotes.</title>
        <authorList>
            <person name="Gloeckner G."/>
            <person name="Schaap P."/>
        </authorList>
    </citation>
    <scope>NUCLEOTIDE SEQUENCE [LARGE SCALE GENOMIC DNA]</scope>
    <source>
        <strain evidence="3 4">TK</strain>
    </source>
</reference>
<proteinExistence type="predicted"/>
<keyword evidence="4" id="KW-1185">Reference proteome</keyword>
<keyword evidence="1" id="KW-1133">Transmembrane helix</keyword>
<accession>A0A151ZCY2</accession>
<feature type="domain" description="DUF4397" evidence="2">
    <location>
        <begin position="113"/>
        <end position="233"/>
    </location>
</feature>
<comment type="caution">
    <text evidence="3">The sequence shown here is derived from an EMBL/GenBank/DDBJ whole genome shotgun (WGS) entry which is preliminary data.</text>
</comment>
<dbReference type="Proteomes" id="UP000076078">
    <property type="component" value="Unassembled WGS sequence"/>
</dbReference>
<keyword evidence="1" id="KW-0472">Membrane</keyword>
<evidence type="ECO:0000313" key="4">
    <source>
        <dbReference type="Proteomes" id="UP000076078"/>
    </source>
</evidence>
<evidence type="ECO:0000313" key="3">
    <source>
        <dbReference type="EMBL" id="KYQ91807.1"/>
    </source>
</evidence>
<dbReference type="AlphaFoldDB" id="A0A151ZCY2"/>
<dbReference type="InParanoid" id="A0A151ZCY2"/>
<evidence type="ECO:0000256" key="1">
    <source>
        <dbReference type="SAM" id="Phobius"/>
    </source>
</evidence>
<dbReference type="Pfam" id="PF14344">
    <property type="entry name" value="DUF4397"/>
    <property type="match status" value="1"/>
</dbReference>